<dbReference type="InterPro" id="IPR001633">
    <property type="entry name" value="EAL_dom"/>
</dbReference>
<protein>
    <submittedName>
        <fullName evidence="3">Diguanylate phosphodiesterase</fullName>
    </submittedName>
</protein>
<dbReference type="InterPro" id="IPR043128">
    <property type="entry name" value="Rev_trsase/Diguanyl_cyclase"/>
</dbReference>
<dbReference type="PANTHER" id="PTHR44757">
    <property type="entry name" value="DIGUANYLATE CYCLASE DGCP"/>
    <property type="match status" value="1"/>
</dbReference>
<dbReference type="InterPro" id="IPR000014">
    <property type="entry name" value="PAS"/>
</dbReference>
<dbReference type="Pfam" id="PF00990">
    <property type="entry name" value="GGDEF"/>
    <property type="match status" value="1"/>
</dbReference>
<dbReference type="PROSITE" id="PS50883">
    <property type="entry name" value="EAL"/>
    <property type="match status" value="1"/>
</dbReference>
<keyword evidence="4" id="KW-1185">Reference proteome</keyword>
<organism evidence="3 4">
    <name type="scientific">Photobacterium halotolerans</name>
    <dbReference type="NCBI Taxonomy" id="265726"/>
    <lineage>
        <taxon>Bacteria</taxon>
        <taxon>Pseudomonadati</taxon>
        <taxon>Pseudomonadota</taxon>
        <taxon>Gammaproteobacteria</taxon>
        <taxon>Vibrionales</taxon>
        <taxon>Vibrionaceae</taxon>
        <taxon>Photobacterium</taxon>
    </lineage>
</organism>
<evidence type="ECO:0000313" key="3">
    <source>
        <dbReference type="EMBL" id="KKD00610.1"/>
    </source>
</evidence>
<dbReference type="SMART" id="SM00052">
    <property type="entry name" value="EAL"/>
    <property type="match status" value="1"/>
</dbReference>
<feature type="domain" description="GGDEF" evidence="2">
    <location>
        <begin position="254"/>
        <end position="387"/>
    </location>
</feature>
<dbReference type="Gene3D" id="3.20.20.450">
    <property type="entry name" value="EAL domain"/>
    <property type="match status" value="1"/>
</dbReference>
<dbReference type="RefSeq" id="WP_046219681.1">
    <property type="nucleotide sequence ID" value="NZ_JWYV01000003.1"/>
</dbReference>
<accession>A0A0F5VGL3</accession>
<dbReference type="SUPFAM" id="SSF55073">
    <property type="entry name" value="Nucleotide cyclase"/>
    <property type="match status" value="1"/>
</dbReference>
<proteinExistence type="predicted"/>
<dbReference type="EMBL" id="JWYV01000003">
    <property type="protein sequence ID" value="KKD00610.1"/>
    <property type="molecule type" value="Genomic_DNA"/>
</dbReference>
<sequence length="654" mass="74290">MSQFFTTFEYLQSPVWVFDIENKAIIWANSAALPLWEAESLSELTSRDLGQDMSDAVEATLNDYLQMFKRGESLKLWWSYSPKSKVKNALCHFSGIPSEDGRIAMLVHVISEEASLRRELAFSDGSNLALLFSSEGKLLSANRAFIHAFGEQLDSLATFVGDIKLAEKWLHDASEGQVVNHRKLCWTGRNYDWFSIDGKWLADKQQLLLSLVNISQEKEQLKQAKYQSEHDYLTGLLNRRGMINAIHASQHSSQPYTLLFLDVDGFKLINDTYGHAIGDKMLRAIAIRLSEIVKFNGLLARFGGDEFIIQIDHRQVDDPAQFARKLITNLNKPFHLKEVGELSIGCSIGMASFPNDAKKIETLITQADMAMHRAKLRGRNRCHHFSPEMAEDLYRKMTLRHHLTLAMDAEAFELYYQPIVDLKNNRLGGFEALIRWYDEDLGQVAPSEFIPLAEETGQIVPLGKWTLKQACMQLSHWNKTYGKRFTVSVNLSRAQLHASLASYIANLLEHYDIDAKQLALELTESAMLQEYDDAKQCLVDLAELGIELHLDDFGTGYSSLSQLQNLPITMVKLDQSFVQANNQSSRAIVEATCAICDKLNLKLVAEGVETLEQLEYIQECEFDYCQGYYMGKPMPAHELEQRQFNLFNIIPKAS</sequence>
<dbReference type="InterPro" id="IPR029787">
    <property type="entry name" value="Nucleotide_cyclase"/>
</dbReference>
<name>A0A0F5VGL3_9GAMM</name>
<evidence type="ECO:0000313" key="4">
    <source>
        <dbReference type="Proteomes" id="UP000033633"/>
    </source>
</evidence>
<comment type="caution">
    <text evidence="3">The sequence shown here is derived from an EMBL/GenBank/DDBJ whole genome shotgun (WGS) entry which is preliminary data.</text>
</comment>
<dbReference type="OrthoDB" id="1316910at2"/>
<dbReference type="Pfam" id="PF00563">
    <property type="entry name" value="EAL"/>
    <property type="match status" value="1"/>
</dbReference>
<feature type="domain" description="EAL" evidence="1">
    <location>
        <begin position="396"/>
        <end position="647"/>
    </location>
</feature>
<dbReference type="NCBIfam" id="TIGR00254">
    <property type="entry name" value="GGDEF"/>
    <property type="match status" value="1"/>
</dbReference>
<dbReference type="Pfam" id="PF13188">
    <property type="entry name" value="PAS_8"/>
    <property type="match status" value="1"/>
</dbReference>
<reference evidence="3 4" key="1">
    <citation type="submission" date="2014-12" db="EMBL/GenBank/DDBJ databases">
        <title>Mercury Reductase activity and rhizosphere competence traits in the genome of root associated Photobacterium halotolerans MELD1.</title>
        <authorList>
            <person name="Mathew D.C."/>
            <person name="Huang C.-C."/>
        </authorList>
    </citation>
    <scope>NUCLEOTIDE SEQUENCE [LARGE SCALE GENOMIC DNA]</scope>
    <source>
        <strain evidence="3 4">MELD1</strain>
    </source>
</reference>
<dbReference type="AlphaFoldDB" id="A0A0F5VGL3"/>
<dbReference type="PROSITE" id="PS50887">
    <property type="entry name" value="GGDEF"/>
    <property type="match status" value="1"/>
</dbReference>
<dbReference type="PATRIC" id="fig|265726.11.peg.3046"/>
<dbReference type="SMART" id="SM00267">
    <property type="entry name" value="GGDEF"/>
    <property type="match status" value="1"/>
</dbReference>
<dbReference type="PANTHER" id="PTHR44757:SF2">
    <property type="entry name" value="BIOFILM ARCHITECTURE MAINTENANCE PROTEIN MBAA"/>
    <property type="match status" value="1"/>
</dbReference>
<dbReference type="CDD" id="cd01948">
    <property type="entry name" value="EAL"/>
    <property type="match status" value="1"/>
</dbReference>
<evidence type="ECO:0000259" key="1">
    <source>
        <dbReference type="PROSITE" id="PS50883"/>
    </source>
</evidence>
<dbReference type="SUPFAM" id="SSF141868">
    <property type="entry name" value="EAL domain-like"/>
    <property type="match status" value="1"/>
</dbReference>
<dbReference type="Proteomes" id="UP000033633">
    <property type="component" value="Unassembled WGS sequence"/>
</dbReference>
<dbReference type="InterPro" id="IPR035919">
    <property type="entry name" value="EAL_sf"/>
</dbReference>
<evidence type="ECO:0000259" key="2">
    <source>
        <dbReference type="PROSITE" id="PS50887"/>
    </source>
</evidence>
<dbReference type="CDD" id="cd01949">
    <property type="entry name" value="GGDEF"/>
    <property type="match status" value="1"/>
</dbReference>
<dbReference type="InterPro" id="IPR000160">
    <property type="entry name" value="GGDEF_dom"/>
</dbReference>
<dbReference type="Gene3D" id="3.30.70.270">
    <property type="match status" value="1"/>
</dbReference>
<dbReference type="InterPro" id="IPR052155">
    <property type="entry name" value="Biofilm_reg_signaling"/>
</dbReference>
<gene>
    <name evidence="3" type="ORF">KY46_05735</name>
</gene>
<dbReference type="STRING" id="265726.KY46_05735"/>